<dbReference type="SMART" id="SM00388">
    <property type="entry name" value="HisKA"/>
    <property type="match status" value="1"/>
</dbReference>
<dbReference type="InterPro" id="IPR005467">
    <property type="entry name" value="His_kinase_dom"/>
</dbReference>
<dbReference type="SMART" id="SM00387">
    <property type="entry name" value="HATPase_c"/>
    <property type="match status" value="1"/>
</dbReference>
<evidence type="ECO:0000256" key="3">
    <source>
        <dbReference type="ARBA" id="ARBA00012438"/>
    </source>
</evidence>
<dbReference type="InterPro" id="IPR036097">
    <property type="entry name" value="HisK_dim/P_sf"/>
</dbReference>
<dbReference type="Pfam" id="PF00512">
    <property type="entry name" value="HisKA"/>
    <property type="match status" value="1"/>
</dbReference>
<dbReference type="GO" id="GO:0000156">
    <property type="term" value="F:phosphorelay response regulator activity"/>
    <property type="evidence" value="ECO:0007669"/>
    <property type="project" value="TreeGrafter"/>
</dbReference>
<dbReference type="GO" id="GO:0005524">
    <property type="term" value="F:ATP binding"/>
    <property type="evidence" value="ECO:0007669"/>
    <property type="project" value="UniProtKB-KW"/>
</dbReference>
<evidence type="ECO:0000256" key="8">
    <source>
        <dbReference type="ARBA" id="ARBA00022840"/>
    </source>
</evidence>
<evidence type="ECO:0000313" key="14">
    <source>
        <dbReference type="Proteomes" id="UP000316252"/>
    </source>
</evidence>
<dbReference type="InterPro" id="IPR050351">
    <property type="entry name" value="BphY/WalK/GraS-like"/>
</dbReference>
<evidence type="ECO:0000313" key="13">
    <source>
        <dbReference type="EMBL" id="TPW75672.1"/>
    </source>
</evidence>
<dbReference type="AlphaFoldDB" id="A0A506Y147"/>
<comment type="subcellular location">
    <subcellularLocation>
        <location evidence="2">Cell membrane</location>
    </subcellularLocation>
</comment>
<evidence type="ECO:0000256" key="2">
    <source>
        <dbReference type="ARBA" id="ARBA00004236"/>
    </source>
</evidence>
<gene>
    <name evidence="13" type="ORF">FJ657_07255</name>
</gene>
<dbReference type="PANTHER" id="PTHR42878">
    <property type="entry name" value="TWO-COMPONENT HISTIDINE KINASE"/>
    <property type="match status" value="1"/>
</dbReference>
<proteinExistence type="predicted"/>
<dbReference type="RefSeq" id="WP_141163032.1">
    <property type="nucleotide sequence ID" value="NZ_VHQG01000002.1"/>
</dbReference>
<keyword evidence="14" id="KW-1185">Reference proteome</keyword>
<evidence type="ECO:0000256" key="4">
    <source>
        <dbReference type="ARBA" id="ARBA00022553"/>
    </source>
</evidence>
<dbReference type="Gene3D" id="3.30.565.10">
    <property type="entry name" value="Histidine kinase-like ATPase, C-terminal domain"/>
    <property type="match status" value="1"/>
</dbReference>
<dbReference type="PRINTS" id="PR00344">
    <property type="entry name" value="BCTRLSENSOR"/>
</dbReference>
<organism evidence="13 14">
    <name type="scientific">Schumannella soli</name>
    <dbReference type="NCBI Taxonomy" id="2590779"/>
    <lineage>
        <taxon>Bacteria</taxon>
        <taxon>Bacillati</taxon>
        <taxon>Actinomycetota</taxon>
        <taxon>Actinomycetes</taxon>
        <taxon>Micrococcales</taxon>
        <taxon>Microbacteriaceae</taxon>
        <taxon>Schumannella</taxon>
    </lineage>
</organism>
<dbReference type="PROSITE" id="PS50109">
    <property type="entry name" value="HIS_KIN"/>
    <property type="match status" value="1"/>
</dbReference>
<dbReference type="GO" id="GO:0007234">
    <property type="term" value="P:osmosensory signaling via phosphorelay pathway"/>
    <property type="evidence" value="ECO:0007669"/>
    <property type="project" value="TreeGrafter"/>
</dbReference>
<reference evidence="13 14" key="1">
    <citation type="submission" date="2019-06" db="EMBL/GenBank/DDBJ databases">
        <authorList>
            <person name="Li F."/>
        </authorList>
    </citation>
    <scope>NUCLEOTIDE SEQUENCE [LARGE SCALE GENOMIC DNA]</scope>
    <source>
        <strain evidence="13 14">10F1D-1</strain>
    </source>
</reference>
<dbReference type="GO" id="GO:0030295">
    <property type="term" value="F:protein kinase activator activity"/>
    <property type="evidence" value="ECO:0007669"/>
    <property type="project" value="TreeGrafter"/>
</dbReference>
<dbReference type="SUPFAM" id="SSF47384">
    <property type="entry name" value="Homodimeric domain of signal transducing histidine kinase"/>
    <property type="match status" value="1"/>
</dbReference>
<dbReference type="GO" id="GO:0005886">
    <property type="term" value="C:plasma membrane"/>
    <property type="evidence" value="ECO:0007669"/>
    <property type="project" value="UniProtKB-SubCell"/>
</dbReference>
<dbReference type="EMBL" id="VHQG01000002">
    <property type="protein sequence ID" value="TPW75672.1"/>
    <property type="molecule type" value="Genomic_DNA"/>
</dbReference>
<dbReference type="CDD" id="cd00082">
    <property type="entry name" value="HisKA"/>
    <property type="match status" value="1"/>
</dbReference>
<evidence type="ECO:0000256" key="5">
    <source>
        <dbReference type="ARBA" id="ARBA00022679"/>
    </source>
</evidence>
<dbReference type="PANTHER" id="PTHR42878:SF7">
    <property type="entry name" value="SENSOR HISTIDINE KINASE GLRK"/>
    <property type="match status" value="1"/>
</dbReference>
<keyword evidence="11" id="KW-0472">Membrane</keyword>
<dbReference type="InterPro" id="IPR003661">
    <property type="entry name" value="HisK_dim/P_dom"/>
</dbReference>
<evidence type="ECO:0000256" key="11">
    <source>
        <dbReference type="SAM" id="Phobius"/>
    </source>
</evidence>
<keyword evidence="9" id="KW-0902">Two-component regulatory system</keyword>
<dbReference type="SUPFAM" id="SSF55874">
    <property type="entry name" value="ATPase domain of HSP90 chaperone/DNA topoisomerase II/histidine kinase"/>
    <property type="match status" value="1"/>
</dbReference>
<name>A0A506Y147_9MICO</name>
<dbReference type="Gene3D" id="1.10.287.130">
    <property type="match status" value="1"/>
</dbReference>
<protein>
    <recommendedName>
        <fullName evidence="10">Sensor-like histidine kinase SenX3</fullName>
        <ecNumber evidence="3">2.7.13.3</ecNumber>
    </recommendedName>
</protein>
<keyword evidence="7 13" id="KW-0418">Kinase</keyword>
<accession>A0A506Y147</accession>
<evidence type="ECO:0000256" key="6">
    <source>
        <dbReference type="ARBA" id="ARBA00022741"/>
    </source>
</evidence>
<evidence type="ECO:0000256" key="7">
    <source>
        <dbReference type="ARBA" id="ARBA00022777"/>
    </source>
</evidence>
<keyword evidence="8" id="KW-0067">ATP-binding</keyword>
<dbReference type="InterPro" id="IPR036890">
    <property type="entry name" value="HATPase_C_sf"/>
</dbReference>
<dbReference type="Pfam" id="PF02518">
    <property type="entry name" value="HATPase_c"/>
    <property type="match status" value="1"/>
</dbReference>
<evidence type="ECO:0000256" key="10">
    <source>
        <dbReference type="ARBA" id="ARBA00039401"/>
    </source>
</evidence>
<dbReference type="InterPro" id="IPR004358">
    <property type="entry name" value="Sig_transdc_His_kin-like_C"/>
</dbReference>
<comment type="caution">
    <text evidence="13">The sequence shown here is derived from an EMBL/GenBank/DDBJ whole genome shotgun (WGS) entry which is preliminary data.</text>
</comment>
<evidence type="ECO:0000259" key="12">
    <source>
        <dbReference type="PROSITE" id="PS50109"/>
    </source>
</evidence>
<dbReference type="InterPro" id="IPR003594">
    <property type="entry name" value="HATPase_dom"/>
</dbReference>
<feature type="domain" description="Histidine kinase" evidence="12">
    <location>
        <begin position="86"/>
        <end position="292"/>
    </location>
</feature>
<comment type="catalytic activity">
    <reaction evidence="1">
        <text>ATP + protein L-histidine = ADP + protein N-phospho-L-histidine.</text>
        <dbReference type="EC" id="2.7.13.3"/>
    </reaction>
</comment>
<dbReference type="EC" id="2.7.13.3" evidence="3"/>
<sequence>MKRWWLALIPLALGLIGTVVGVAAGDRRRIVVTWQFEWIWVQLGLLVTVVLLLVIAVRAALRRRELRSRENAVAGERAERRRFVDRLDHELKNPVTAIRLGLSNLPETEVAAGLDAQAQRLTRLLADLRKLGEIENAQLEIAPVDLEALGREVVDAVGELPQSTDRSLAVSFPRAPRPLPPVRGDVDLLFLAVYNLVANALKFSQPGDRIELRGAEDEGGVTIEVADTGRGIPAEEQGLVWEELARGSHTRDVAGSGLGLPFVRTIVERHGGSVALRSRLGEGTSVRLRLPL</sequence>
<keyword evidence="11" id="KW-0812">Transmembrane</keyword>
<dbReference type="CDD" id="cd00075">
    <property type="entry name" value="HATPase"/>
    <property type="match status" value="1"/>
</dbReference>
<dbReference type="OrthoDB" id="9786919at2"/>
<keyword evidence="4" id="KW-0597">Phosphoprotein</keyword>
<feature type="transmembrane region" description="Helical" evidence="11">
    <location>
        <begin position="40"/>
        <end position="61"/>
    </location>
</feature>
<dbReference type="GO" id="GO:0000155">
    <property type="term" value="F:phosphorelay sensor kinase activity"/>
    <property type="evidence" value="ECO:0007669"/>
    <property type="project" value="InterPro"/>
</dbReference>
<dbReference type="Proteomes" id="UP000316252">
    <property type="component" value="Unassembled WGS sequence"/>
</dbReference>
<evidence type="ECO:0000256" key="1">
    <source>
        <dbReference type="ARBA" id="ARBA00000085"/>
    </source>
</evidence>
<keyword evidence="11" id="KW-1133">Transmembrane helix</keyword>
<keyword evidence="6" id="KW-0547">Nucleotide-binding</keyword>
<evidence type="ECO:0000256" key="9">
    <source>
        <dbReference type="ARBA" id="ARBA00023012"/>
    </source>
</evidence>
<keyword evidence="5" id="KW-0808">Transferase</keyword>